<feature type="region of interest" description="Disordered" evidence="1">
    <location>
        <begin position="72"/>
        <end position="112"/>
    </location>
</feature>
<keyword evidence="3" id="KW-1185">Reference proteome</keyword>
<gene>
    <name evidence="2" type="ORF">RI129_009143</name>
</gene>
<organism evidence="2 3">
    <name type="scientific">Pyrocoelia pectoralis</name>
    <dbReference type="NCBI Taxonomy" id="417401"/>
    <lineage>
        <taxon>Eukaryota</taxon>
        <taxon>Metazoa</taxon>
        <taxon>Ecdysozoa</taxon>
        <taxon>Arthropoda</taxon>
        <taxon>Hexapoda</taxon>
        <taxon>Insecta</taxon>
        <taxon>Pterygota</taxon>
        <taxon>Neoptera</taxon>
        <taxon>Endopterygota</taxon>
        <taxon>Coleoptera</taxon>
        <taxon>Polyphaga</taxon>
        <taxon>Elateriformia</taxon>
        <taxon>Elateroidea</taxon>
        <taxon>Lampyridae</taxon>
        <taxon>Lampyrinae</taxon>
        <taxon>Pyrocoelia</taxon>
    </lineage>
</organism>
<dbReference type="EMBL" id="JAVRBK010000006">
    <property type="protein sequence ID" value="KAK5642976.1"/>
    <property type="molecule type" value="Genomic_DNA"/>
</dbReference>
<evidence type="ECO:0000313" key="2">
    <source>
        <dbReference type="EMBL" id="KAK5642976.1"/>
    </source>
</evidence>
<reference evidence="2 3" key="1">
    <citation type="journal article" date="2024" name="Insects">
        <title>An Improved Chromosome-Level Genome Assembly of the Firefly Pyrocoelia pectoralis.</title>
        <authorList>
            <person name="Fu X."/>
            <person name="Meyer-Rochow V.B."/>
            <person name="Ballantyne L."/>
            <person name="Zhu X."/>
        </authorList>
    </citation>
    <scope>NUCLEOTIDE SEQUENCE [LARGE SCALE GENOMIC DNA]</scope>
    <source>
        <strain evidence="2">XCY_ONT2</strain>
    </source>
</reference>
<name>A0AAN7VDA0_9COLE</name>
<feature type="compositionally biased region" description="Basic and acidic residues" evidence="1">
    <location>
        <begin position="9"/>
        <end position="20"/>
    </location>
</feature>
<feature type="region of interest" description="Disordered" evidence="1">
    <location>
        <begin position="1"/>
        <end position="31"/>
    </location>
</feature>
<dbReference type="Proteomes" id="UP001329430">
    <property type="component" value="Chromosome 6"/>
</dbReference>
<dbReference type="AlphaFoldDB" id="A0AAN7VDA0"/>
<feature type="compositionally biased region" description="Basic and acidic residues" evidence="1">
    <location>
        <begin position="72"/>
        <end position="98"/>
    </location>
</feature>
<evidence type="ECO:0000313" key="3">
    <source>
        <dbReference type="Proteomes" id="UP001329430"/>
    </source>
</evidence>
<comment type="caution">
    <text evidence="2">The sequence shown here is derived from an EMBL/GenBank/DDBJ whole genome shotgun (WGS) entry which is preliminary data.</text>
</comment>
<accession>A0AAN7VDA0</accession>
<proteinExistence type="predicted"/>
<sequence length="145" mass="16120">MSGDSPNTHTKDYLDFKEGRSTPPPTTSKDVVVQNNVGEECKPEILAASVILEPLKNKELCYIDVGDEHLPHKKNDDIITPEDKNVRSDLKDEGDRKGLNGMIDQIDGNLLPPPALEKEDSDAENNNCVVNCLYYSLQCCECNIM</sequence>
<evidence type="ECO:0000256" key="1">
    <source>
        <dbReference type="SAM" id="MobiDB-lite"/>
    </source>
</evidence>
<protein>
    <submittedName>
        <fullName evidence="2">Uncharacterized protein</fullName>
    </submittedName>
</protein>